<proteinExistence type="predicted"/>
<evidence type="ECO:0000256" key="1">
    <source>
        <dbReference type="SAM" id="MobiDB-lite"/>
    </source>
</evidence>
<dbReference type="Proteomes" id="UP000030640">
    <property type="component" value="Unassembled WGS sequence"/>
</dbReference>
<gene>
    <name evidence="2" type="ORF">C922_05084</name>
</gene>
<dbReference type="RefSeq" id="XP_008818879.1">
    <property type="nucleotide sequence ID" value="XM_008820657.1"/>
</dbReference>
<dbReference type="VEuPathDB" id="PlasmoDB:C922_05084"/>
<evidence type="ECO:0000313" key="2">
    <source>
        <dbReference type="EMBL" id="EUD64522.1"/>
    </source>
</evidence>
<protein>
    <submittedName>
        <fullName evidence="2">Uncharacterized protein</fullName>
    </submittedName>
</protein>
<organism evidence="2 3">
    <name type="scientific">Plasmodium inui San Antonio 1</name>
    <dbReference type="NCBI Taxonomy" id="1237626"/>
    <lineage>
        <taxon>Eukaryota</taxon>
        <taxon>Sar</taxon>
        <taxon>Alveolata</taxon>
        <taxon>Apicomplexa</taxon>
        <taxon>Aconoidasida</taxon>
        <taxon>Haemosporida</taxon>
        <taxon>Plasmodiidae</taxon>
        <taxon>Plasmodium</taxon>
        <taxon>Plasmodium (Plasmodium)</taxon>
    </lineage>
</organism>
<dbReference type="AlphaFoldDB" id="W6ZUU0"/>
<feature type="compositionally biased region" description="Basic residues" evidence="1">
    <location>
        <begin position="1"/>
        <end position="12"/>
    </location>
</feature>
<accession>W6ZUU0</accession>
<sequence>MSRSRHRSRRRKGGPEGTGHNPGRSERSKTDDDGELDPAAEKPAAGRNRKGQEKERVPRRTSNRAIRRDRSRPGRGRIRKKGKAEGRRGTGTPEPAKRGREENLEKNKERT</sequence>
<keyword evidence="3" id="KW-1185">Reference proteome</keyword>
<feature type="compositionally biased region" description="Basic and acidic residues" evidence="1">
    <location>
        <begin position="95"/>
        <end position="111"/>
    </location>
</feature>
<dbReference type="GeneID" id="20040358"/>
<feature type="compositionally biased region" description="Basic residues" evidence="1">
    <location>
        <begin position="73"/>
        <end position="82"/>
    </location>
</feature>
<evidence type="ECO:0000313" key="3">
    <source>
        <dbReference type="Proteomes" id="UP000030640"/>
    </source>
</evidence>
<dbReference type="EMBL" id="KI965496">
    <property type="protein sequence ID" value="EUD64522.1"/>
    <property type="molecule type" value="Genomic_DNA"/>
</dbReference>
<reference evidence="2 3" key="1">
    <citation type="submission" date="2013-02" db="EMBL/GenBank/DDBJ databases">
        <title>The Genome Sequence of Plasmodium inui San Antonio 1.</title>
        <authorList>
            <consortium name="The Broad Institute Genome Sequencing Platform"/>
            <consortium name="The Broad Institute Genome Sequencing Center for Infectious Disease"/>
            <person name="Neafsey D."/>
            <person name="Cheeseman I."/>
            <person name="Volkman S."/>
            <person name="Adams J."/>
            <person name="Walker B."/>
            <person name="Young S.K."/>
            <person name="Zeng Q."/>
            <person name="Gargeya S."/>
            <person name="Fitzgerald M."/>
            <person name="Haas B."/>
            <person name="Abouelleil A."/>
            <person name="Alvarado L."/>
            <person name="Arachchi H.M."/>
            <person name="Berlin A.M."/>
            <person name="Chapman S.B."/>
            <person name="Dewar J."/>
            <person name="Goldberg J."/>
            <person name="Griggs A."/>
            <person name="Gujja S."/>
            <person name="Hansen M."/>
            <person name="Howarth C."/>
            <person name="Imamovic A."/>
            <person name="Larimer J."/>
            <person name="McCowan C."/>
            <person name="Murphy C."/>
            <person name="Neiman D."/>
            <person name="Pearson M."/>
            <person name="Priest M."/>
            <person name="Roberts A."/>
            <person name="Saif S."/>
            <person name="Shea T."/>
            <person name="Sisk P."/>
            <person name="Sykes S."/>
            <person name="Wortman J."/>
            <person name="Nusbaum C."/>
            <person name="Birren B."/>
        </authorList>
    </citation>
    <scope>NUCLEOTIDE SEQUENCE [LARGE SCALE GENOMIC DNA]</scope>
    <source>
        <strain evidence="2 3">San Antonio 1</strain>
    </source>
</reference>
<feature type="region of interest" description="Disordered" evidence="1">
    <location>
        <begin position="1"/>
        <end position="111"/>
    </location>
</feature>
<name>W6ZUU0_9APIC</name>